<dbReference type="Proteomes" id="UP000604475">
    <property type="component" value="Unassembled WGS sequence"/>
</dbReference>
<dbReference type="InterPro" id="IPR013658">
    <property type="entry name" value="SGL"/>
</dbReference>
<feature type="binding site" evidence="3">
    <location>
        <position position="229"/>
    </location>
    <ligand>
        <name>a divalent metal cation</name>
        <dbReference type="ChEBI" id="CHEBI:60240"/>
    </ligand>
</feature>
<dbReference type="Pfam" id="PF08450">
    <property type="entry name" value="SGL"/>
    <property type="match status" value="1"/>
</dbReference>
<comment type="similarity">
    <text evidence="1">Belongs to the SMP-30/CGR1 family.</text>
</comment>
<evidence type="ECO:0000256" key="3">
    <source>
        <dbReference type="PIRSR" id="PIRSR605511-2"/>
    </source>
</evidence>
<protein>
    <submittedName>
        <fullName evidence="6">SMP-30/gluconolactonase/LRE family protein</fullName>
    </submittedName>
</protein>
<keyword evidence="3" id="KW-0479">Metal-binding</keyword>
<comment type="cofactor">
    <cofactor evidence="3">
        <name>Zn(2+)</name>
        <dbReference type="ChEBI" id="CHEBI:29105"/>
    </cofactor>
    <text evidence="3">Binds 1 divalent metal cation per subunit.</text>
</comment>
<dbReference type="RefSeq" id="WP_203004572.1">
    <property type="nucleotide sequence ID" value="NZ_JADWYU010000250.1"/>
</dbReference>
<dbReference type="PANTHER" id="PTHR10907">
    <property type="entry name" value="REGUCALCIN"/>
    <property type="match status" value="1"/>
</dbReference>
<evidence type="ECO:0000313" key="7">
    <source>
        <dbReference type="Proteomes" id="UP000604475"/>
    </source>
</evidence>
<organism evidence="6 7">
    <name type="scientific">Frankia nepalensis</name>
    <dbReference type="NCBI Taxonomy" id="1836974"/>
    <lineage>
        <taxon>Bacteria</taxon>
        <taxon>Bacillati</taxon>
        <taxon>Actinomycetota</taxon>
        <taxon>Actinomycetes</taxon>
        <taxon>Frankiales</taxon>
        <taxon>Frankiaceae</taxon>
        <taxon>Frankia</taxon>
    </lineage>
</organism>
<dbReference type="SUPFAM" id="SSF63829">
    <property type="entry name" value="Calcium-dependent phosphotriesterase"/>
    <property type="match status" value="1"/>
</dbReference>
<evidence type="ECO:0000256" key="2">
    <source>
        <dbReference type="PIRSR" id="PIRSR605511-1"/>
    </source>
</evidence>
<evidence type="ECO:0000256" key="1">
    <source>
        <dbReference type="ARBA" id="ARBA00008853"/>
    </source>
</evidence>
<dbReference type="PRINTS" id="PR01790">
    <property type="entry name" value="SMP30FAMILY"/>
</dbReference>
<evidence type="ECO:0000256" key="4">
    <source>
        <dbReference type="SAM" id="MobiDB-lite"/>
    </source>
</evidence>
<dbReference type="GO" id="GO:0005509">
    <property type="term" value="F:calcium ion binding"/>
    <property type="evidence" value="ECO:0007669"/>
    <property type="project" value="TreeGrafter"/>
</dbReference>
<dbReference type="Gene3D" id="2.120.10.30">
    <property type="entry name" value="TolB, C-terminal domain"/>
    <property type="match status" value="1"/>
</dbReference>
<dbReference type="GO" id="GO:0019853">
    <property type="term" value="P:L-ascorbic acid biosynthetic process"/>
    <property type="evidence" value="ECO:0007669"/>
    <property type="project" value="TreeGrafter"/>
</dbReference>
<dbReference type="GO" id="GO:0004341">
    <property type="term" value="F:gluconolactonase activity"/>
    <property type="evidence" value="ECO:0007669"/>
    <property type="project" value="TreeGrafter"/>
</dbReference>
<accession>A0A937UJF3</accession>
<dbReference type="PANTHER" id="PTHR10907:SF47">
    <property type="entry name" value="REGUCALCIN"/>
    <property type="match status" value="1"/>
</dbReference>
<feature type="active site" description="Proton donor/acceptor" evidence="2">
    <location>
        <position position="229"/>
    </location>
</feature>
<reference evidence="6" key="1">
    <citation type="submission" date="2020-12" db="EMBL/GenBank/DDBJ databases">
        <title>Genomic characterization of non-nitrogen-fixing Frankia strains.</title>
        <authorList>
            <person name="Carlos-Shanley C."/>
            <person name="Guerra T."/>
            <person name="Hahn D."/>
        </authorList>
    </citation>
    <scope>NUCLEOTIDE SEQUENCE</scope>
    <source>
        <strain evidence="6">CN6</strain>
    </source>
</reference>
<dbReference type="EMBL" id="JAEACQ010000036">
    <property type="protein sequence ID" value="MBL7625739.1"/>
    <property type="molecule type" value="Genomic_DNA"/>
</dbReference>
<feature type="binding site" evidence="3">
    <location>
        <position position="134"/>
    </location>
    <ligand>
        <name>substrate</name>
    </ligand>
</feature>
<sequence length="319" mass="32575">MTTAVSQVTDVAAFHGEGPVWVPGWGGLHLVDMLVGDVLAVDVASGAVARYHVGTVAAVVRPRTNGGAVLALERGFALLDPPDAATSPGAATSPDGGAEAGGPLVSPFGPPSELATRLRPLPELWDEASRIRMNEGGCDPDGGFYCGSMAYAKTPGDGALYRLGPDGAASMILPSVTISNGLAFSPDGTRAYYVDTPTRRVDAFDYSPADGLTDRRPWATVPAGPGFPDGLTVDAEGGVWVALWAGGAVCRFDEDGGLDAVVKIPVPQVTACAFGGPDLATLYVTTSQDETDTTAHPRSGAVFAVDPGVRGLPVLPFAG</sequence>
<keyword evidence="7" id="KW-1185">Reference proteome</keyword>
<feature type="binding site" evidence="3">
    <location>
        <position position="17"/>
    </location>
    <ligand>
        <name>a divalent metal cation</name>
        <dbReference type="ChEBI" id="CHEBI:60240"/>
    </ligand>
</feature>
<keyword evidence="3" id="KW-0862">Zinc</keyword>
<evidence type="ECO:0000259" key="5">
    <source>
        <dbReference type="Pfam" id="PF08450"/>
    </source>
</evidence>
<feature type="binding site" evidence="3">
    <location>
        <position position="132"/>
    </location>
    <ligand>
        <name>substrate</name>
    </ligand>
</feature>
<evidence type="ECO:0000313" key="6">
    <source>
        <dbReference type="EMBL" id="MBL7625739.1"/>
    </source>
</evidence>
<proteinExistence type="inferred from homology"/>
<name>A0A937UJF3_9ACTN</name>
<dbReference type="InterPro" id="IPR011042">
    <property type="entry name" value="6-blade_b-propeller_TolB-like"/>
</dbReference>
<gene>
    <name evidence="6" type="ORF">I7412_00785</name>
</gene>
<comment type="caution">
    <text evidence="6">The sequence shown here is derived from an EMBL/GenBank/DDBJ whole genome shotgun (WGS) entry which is preliminary data.</text>
</comment>
<feature type="region of interest" description="Disordered" evidence="4">
    <location>
        <begin position="83"/>
        <end position="111"/>
    </location>
</feature>
<feature type="domain" description="SMP-30/Gluconolactonase/LRE-like region" evidence="5">
    <location>
        <begin position="16"/>
        <end position="287"/>
    </location>
</feature>
<dbReference type="InterPro" id="IPR005511">
    <property type="entry name" value="SMP-30"/>
</dbReference>
<dbReference type="AlphaFoldDB" id="A0A937UJF3"/>
<feature type="binding site" evidence="3">
    <location>
        <position position="180"/>
    </location>
    <ligand>
        <name>a divalent metal cation</name>
        <dbReference type="ChEBI" id="CHEBI:60240"/>
    </ligand>
</feature>